<keyword evidence="1" id="KW-1133">Transmembrane helix</keyword>
<dbReference type="AlphaFoldDB" id="A0A0V0H1B4"/>
<keyword evidence="1" id="KW-0812">Transmembrane</keyword>
<dbReference type="EMBL" id="GEDG01026939">
    <property type="protein sequence ID" value="JAP14177.1"/>
    <property type="molecule type" value="Transcribed_RNA"/>
</dbReference>
<organism evidence="2">
    <name type="scientific">Solanum chacoense</name>
    <name type="common">Chaco potato</name>
    <dbReference type="NCBI Taxonomy" id="4108"/>
    <lineage>
        <taxon>Eukaryota</taxon>
        <taxon>Viridiplantae</taxon>
        <taxon>Streptophyta</taxon>
        <taxon>Embryophyta</taxon>
        <taxon>Tracheophyta</taxon>
        <taxon>Spermatophyta</taxon>
        <taxon>Magnoliopsida</taxon>
        <taxon>eudicotyledons</taxon>
        <taxon>Gunneridae</taxon>
        <taxon>Pentapetalae</taxon>
        <taxon>asterids</taxon>
        <taxon>lamiids</taxon>
        <taxon>Solanales</taxon>
        <taxon>Solanaceae</taxon>
        <taxon>Solanoideae</taxon>
        <taxon>Solaneae</taxon>
        <taxon>Solanum</taxon>
    </lineage>
</organism>
<keyword evidence="1" id="KW-0472">Membrane</keyword>
<feature type="transmembrane region" description="Helical" evidence="1">
    <location>
        <begin position="39"/>
        <end position="59"/>
    </location>
</feature>
<reference evidence="2" key="1">
    <citation type="submission" date="2015-12" db="EMBL/GenBank/DDBJ databases">
        <title>Gene expression during late stages of embryo sac development: a critical building block for successful pollen-pistil interactions.</title>
        <authorList>
            <person name="Liu Y."/>
            <person name="Joly V."/>
            <person name="Sabar M."/>
            <person name="Matton D.P."/>
        </authorList>
    </citation>
    <scope>NUCLEOTIDE SEQUENCE</scope>
</reference>
<sequence length="86" mass="9683">MLYSSNSKASAFNDLIFSFLLFAISFLLASIAIKDSKGLSQSFVSFYLVSGMLSSYIIFRSTINTCIVFKMPLVFSCVFFHPLRLK</sequence>
<evidence type="ECO:0000256" key="1">
    <source>
        <dbReference type="SAM" id="Phobius"/>
    </source>
</evidence>
<accession>A0A0V0H1B4</accession>
<feature type="transmembrane region" description="Helical" evidence="1">
    <location>
        <begin position="12"/>
        <end position="33"/>
    </location>
</feature>
<name>A0A0V0H1B4_SOLCH</name>
<evidence type="ECO:0000313" key="2">
    <source>
        <dbReference type="EMBL" id="JAP14177.1"/>
    </source>
</evidence>
<proteinExistence type="predicted"/>
<protein>
    <submittedName>
        <fullName evidence="2">Putative ovule protein</fullName>
    </submittedName>
</protein>